<dbReference type="GO" id="GO:0006352">
    <property type="term" value="P:DNA-templated transcription initiation"/>
    <property type="evidence" value="ECO:0007669"/>
    <property type="project" value="InterPro"/>
</dbReference>
<sequence>MRGPAKAVKGSNSSVGSNPTVSACVMSQDIGDSPNPSGFGLSWLLGLVAPGGVGGAARPVAPCHRQTEQPSGRPLRVLAMTLVIGGLPVEPDDVVEVLVESARTDRAAEFTAFMVEAEPLLGRMAWLLCGDAHRAEELVQQALVRTYVAWPRARSGDPLAYARKTLTNLRIDTWRRHRREVLTAPDGMPELSVGGSSAHAHADRDVLVRALLQLSPRRRRVVVLRYLLDLSEREVANDLSVSVGTVKSTASRGLDQLRTILSASTTAEESR</sequence>
<dbReference type="PANTHER" id="PTHR43133:SF50">
    <property type="entry name" value="ECF RNA POLYMERASE SIGMA FACTOR SIGM"/>
    <property type="match status" value="1"/>
</dbReference>
<dbReference type="AlphaFoldDB" id="A0A512PCG7"/>
<comment type="caution">
    <text evidence="8">The sequence shown here is derived from an EMBL/GenBank/DDBJ whole genome shotgun (WGS) entry which is preliminary data.</text>
</comment>
<dbReference type="Pfam" id="PF08281">
    <property type="entry name" value="Sigma70_r4_2"/>
    <property type="match status" value="1"/>
</dbReference>
<dbReference type="InterPro" id="IPR013325">
    <property type="entry name" value="RNA_pol_sigma_r2"/>
</dbReference>
<evidence type="ECO:0000313" key="8">
    <source>
        <dbReference type="EMBL" id="GEP68856.1"/>
    </source>
</evidence>
<evidence type="ECO:0000256" key="4">
    <source>
        <dbReference type="ARBA" id="ARBA00023125"/>
    </source>
</evidence>
<proteinExistence type="inferred from homology"/>
<protein>
    <submittedName>
        <fullName evidence="8">Uncharacterized protein</fullName>
    </submittedName>
</protein>
<comment type="similarity">
    <text evidence="1">Belongs to the sigma-70 factor family. ECF subfamily.</text>
</comment>
<dbReference type="EMBL" id="BKAL01000004">
    <property type="protein sequence ID" value="GEP68856.1"/>
    <property type="molecule type" value="Genomic_DNA"/>
</dbReference>
<evidence type="ECO:0000256" key="5">
    <source>
        <dbReference type="ARBA" id="ARBA00023163"/>
    </source>
</evidence>
<dbReference type="NCBIfam" id="TIGR02983">
    <property type="entry name" value="SigE-fam_strep"/>
    <property type="match status" value="1"/>
</dbReference>
<dbReference type="GO" id="GO:0016987">
    <property type="term" value="F:sigma factor activity"/>
    <property type="evidence" value="ECO:0007669"/>
    <property type="project" value="UniProtKB-KW"/>
</dbReference>
<dbReference type="SUPFAM" id="SSF88946">
    <property type="entry name" value="Sigma2 domain of RNA polymerase sigma factors"/>
    <property type="match status" value="1"/>
</dbReference>
<name>A0A512PCG7_9CELL</name>
<dbReference type="InterPro" id="IPR039425">
    <property type="entry name" value="RNA_pol_sigma-70-like"/>
</dbReference>
<dbReference type="PROSITE" id="PS51257">
    <property type="entry name" value="PROKAR_LIPOPROTEIN"/>
    <property type="match status" value="1"/>
</dbReference>
<dbReference type="Gene3D" id="1.10.1740.10">
    <property type="match status" value="1"/>
</dbReference>
<gene>
    <name evidence="8" type="ORF">CSO01_15710</name>
</gene>
<dbReference type="InterPro" id="IPR014325">
    <property type="entry name" value="RNA_pol_sigma-E_actinobac"/>
</dbReference>
<dbReference type="GO" id="GO:0003677">
    <property type="term" value="F:DNA binding"/>
    <property type="evidence" value="ECO:0007669"/>
    <property type="project" value="UniProtKB-KW"/>
</dbReference>
<evidence type="ECO:0000256" key="1">
    <source>
        <dbReference type="ARBA" id="ARBA00010641"/>
    </source>
</evidence>
<dbReference type="PANTHER" id="PTHR43133">
    <property type="entry name" value="RNA POLYMERASE ECF-TYPE SIGMA FACTO"/>
    <property type="match status" value="1"/>
</dbReference>
<organism evidence="8 9">
    <name type="scientific">Cellulomonas soli</name>
    <dbReference type="NCBI Taxonomy" id="931535"/>
    <lineage>
        <taxon>Bacteria</taxon>
        <taxon>Bacillati</taxon>
        <taxon>Actinomycetota</taxon>
        <taxon>Actinomycetes</taxon>
        <taxon>Micrococcales</taxon>
        <taxon>Cellulomonadaceae</taxon>
        <taxon>Cellulomonas</taxon>
    </lineage>
</organism>
<feature type="domain" description="RNA polymerase sigma-70 region 2" evidence="6">
    <location>
        <begin position="118"/>
        <end position="179"/>
    </location>
</feature>
<evidence type="ECO:0000256" key="3">
    <source>
        <dbReference type="ARBA" id="ARBA00023082"/>
    </source>
</evidence>
<keyword evidence="3" id="KW-0731">Sigma factor</keyword>
<dbReference type="Pfam" id="PF04542">
    <property type="entry name" value="Sigma70_r2"/>
    <property type="match status" value="1"/>
</dbReference>
<dbReference type="InterPro" id="IPR013324">
    <property type="entry name" value="RNA_pol_sigma_r3/r4-like"/>
</dbReference>
<dbReference type="InterPro" id="IPR036388">
    <property type="entry name" value="WH-like_DNA-bd_sf"/>
</dbReference>
<feature type="domain" description="RNA polymerase sigma factor 70 region 4 type 2" evidence="7">
    <location>
        <begin position="206"/>
        <end position="257"/>
    </location>
</feature>
<evidence type="ECO:0000313" key="9">
    <source>
        <dbReference type="Proteomes" id="UP000321798"/>
    </source>
</evidence>
<dbReference type="InterPro" id="IPR007627">
    <property type="entry name" value="RNA_pol_sigma70_r2"/>
</dbReference>
<keyword evidence="2" id="KW-0805">Transcription regulation</keyword>
<evidence type="ECO:0000259" key="7">
    <source>
        <dbReference type="Pfam" id="PF08281"/>
    </source>
</evidence>
<reference evidence="8 9" key="1">
    <citation type="submission" date="2019-07" db="EMBL/GenBank/DDBJ databases">
        <title>Whole genome shotgun sequence of Cellulomonas soli NBRC 109434.</title>
        <authorList>
            <person name="Hosoyama A."/>
            <person name="Uohara A."/>
            <person name="Ohji S."/>
            <person name="Ichikawa N."/>
        </authorList>
    </citation>
    <scope>NUCLEOTIDE SEQUENCE [LARGE SCALE GENOMIC DNA]</scope>
    <source>
        <strain evidence="8 9">NBRC 109434</strain>
    </source>
</reference>
<evidence type="ECO:0000256" key="2">
    <source>
        <dbReference type="ARBA" id="ARBA00023015"/>
    </source>
</evidence>
<dbReference type="InterPro" id="IPR013249">
    <property type="entry name" value="RNA_pol_sigma70_r4_t2"/>
</dbReference>
<accession>A0A512PCG7</accession>
<keyword evidence="4" id="KW-0238">DNA-binding</keyword>
<dbReference type="Gene3D" id="1.10.10.10">
    <property type="entry name" value="Winged helix-like DNA-binding domain superfamily/Winged helix DNA-binding domain"/>
    <property type="match status" value="1"/>
</dbReference>
<dbReference type="NCBIfam" id="TIGR02937">
    <property type="entry name" value="sigma70-ECF"/>
    <property type="match status" value="1"/>
</dbReference>
<keyword evidence="9" id="KW-1185">Reference proteome</keyword>
<dbReference type="Proteomes" id="UP000321798">
    <property type="component" value="Unassembled WGS sequence"/>
</dbReference>
<dbReference type="InterPro" id="IPR014284">
    <property type="entry name" value="RNA_pol_sigma-70_dom"/>
</dbReference>
<dbReference type="SUPFAM" id="SSF88659">
    <property type="entry name" value="Sigma3 and sigma4 domains of RNA polymerase sigma factors"/>
    <property type="match status" value="1"/>
</dbReference>
<keyword evidence="5" id="KW-0804">Transcription</keyword>
<evidence type="ECO:0000259" key="6">
    <source>
        <dbReference type="Pfam" id="PF04542"/>
    </source>
</evidence>